<keyword evidence="4 10" id="KW-0812">Transmembrane</keyword>
<dbReference type="GO" id="GO:0005886">
    <property type="term" value="C:plasma membrane"/>
    <property type="evidence" value="ECO:0007669"/>
    <property type="project" value="UniProtKB-SubCell"/>
</dbReference>
<keyword evidence="3" id="KW-1003">Cell membrane</keyword>
<sequence length="593" mass="62503">MAALVKPRGRRIRTALDEAGAALRGTAWVLGGFSMASNLLMLAPSLYMLQVYDRVMSTGHIETLVMLTLLAGAALLFFGLVEALRSAITTRMSGWLGERLGPAFLEGGIRARLAGDNSGAQPLRDLQVVQGFLASPGFAALFDIPWAPLFLLLIWMLHPALGILGLCAALTLLALGLLNEFLTRGLTLKASQMGIAATQQAETAIRNAEVVRAMGMAPALMARWCQTSDAAAAATRRSGERNGLLLGLTKFVRLFVQSAVLGLGAYLVLGGSLSAGGMIAASILLGRALAPVEIAMASWRNLALARIAYARLQSRMQGVPPERPRTRLPDPVGVLSVDKVSYAPPGAKLPALQGVSFRANPGEVVAVIGPSASGKSTLCRLLVGIAEPDHGEVRLDGSDLRHWNAAELGPHIGYLPQDVELFAGTVRENIARMGEADDEAVVEAAMLAHAHEVIQRLPQGYDTPIGDSGARLSGGQRQRIGLARAVYRNPKLIVLDEPNANLDQAGEAALAAALSEMKRRGATLLIVGHRPSTLAQADHVLVLRDGKVEVFGPRDAVLKRLTAGARERAAPAANQVRSAAEDASEGAAKAQSA</sequence>
<evidence type="ECO:0000256" key="1">
    <source>
        <dbReference type="ARBA" id="ARBA00004651"/>
    </source>
</evidence>
<reference evidence="13 14" key="1">
    <citation type="journal article" date="2015" name="Int. J. Syst. Evol. Microbiol.">
        <title>Roseomonas oryzae sp. nov., isolated from paddy rhizosphere soil.</title>
        <authorList>
            <person name="Ramaprasad E.V."/>
            <person name="Sasikala Ch."/>
            <person name="Ramana Ch.V."/>
        </authorList>
    </citation>
    <scope>NUCLEOTIDE SEQUENCE [LARGE SCALE GENOMIC DNA]</scope>
    <source>
        <strain evidence="13 14">KCTC 42542</strain>
    </source>
</reference>
<evidence type="ECO:0000256" key="9">
    <source>
        <dbReference type="SAM" id="MobiDB-lite"/>
    </source>
</evidence>
<dbReference type="Pfam" id="PF00005">
    <property type="entry name" value="ABC_tran"/>
    <property type="match status" value="1"/>
</dbReference>
<evidence type="ECO:0000313" key="14">
    <source>
        <dbReference type="Proteomes" id="UP000322110"/>
    </source>
</evidence>
<organism evidence="13 14">
    <name type="scientific">Teichococcus oryzae</name>
    <dbReference type="NCBI Taxonomy" id="1608942"/>
    <lineage>
        <taxon>Bacteria</taxon>
        <taxon>Pseudomonadati</taxon>
        <taxon>Pseudomonadota</taxon>
        <taxon>Alphaproteobacteria</taxon>
        <taxon>Acetobacterales</taxon>
        <taxon>Roseomonadaceae</taxon>
        <taxon>Roseomonas</taxon>
    </lineage>
</organism>
<dbReference type="InterPro" id="IPR027417">
    <property type="entry name" value="P-loop_NTPase"/>
</dbReference>
<dbReference type="Gene3D" id="3.40.50.300">
    <property type="entry name" value="P-loop containing nucleotide triphosphate hydrolases"/>
    <property type="match status" value="1"/>
</dbReference>
<dbReference type="InterPro" id="IPR017871">
    <property type="entry name" value="ABC_transporter-like_CS"/>
</dbReference>
<keyword evidence="8 10" id="KW-0472">Membrane</keyword>
<dbReference type="InterPro" id="IPR003593">
    <property type="entry name" value="AAA+_ATPase"/>
</dbReference>
<evidence type="ECO:0000256" key="7">
    <source>
        <dbReference type="ARBA" id="ARBA00022989"/>
    </source>
</evidence>
<evidence type="ECO:0000256" key="8">
    <source>
        <dbReference type="ARBA" id="ARBA00023136"/>
    </source>
</evidence>
<feature type="transmembrane region" description="Helical" evidence="10">
    <location>
        <begin position="163"/>
        <end position="182"/>
    </location>
</feature>
<feature type="transmembrane region" description="Helical" evidence="10">
    <location>
        <begin position="132"/>
        <end position="157"/>
    </location>
</feature>
<dbReference type="PANTHER" id="PTHR24221">
    <property type="entry name" value="ATP-BINDING CASSETTE SUB-FAMILY B"/>
    <property type="match status" value="1"/>
</dbReference>
<keyword evidence="7 10" id="KW-1133">Transmembrane helix</keyword>
<dbReference type="GO" id="GO:0140359">
    <property type="term" value="F:ABC-type transporter activity"/>
    <property type="evidence" value="ECO:0007669"/>
    <property type="project" value="InterPro"/>
</dbReference>
<feature type="domain" description="ABC transmembrane type-1" evidence="12">
    <location>
        <begin position="28"/>
        <end position="304"/>
    </location>
</feature>
<dbReference type="SUPFAM" id="SSF52540">
    <property type="entry name" value="P-loop containing nucleoside triphosphate hydrolases"/>
    <property type="match status" value="1"/>
</dbReference>
<feature type="transmembrane region" description="Helical" evidence="10">
    <location>
        <begin position="21"/>
        <end position="43"/>
    </location>
</feature>
<evidence type="ECO:0000259" key="11">
    <source>
        <dbReference type="PROSITE" id="PS50893"/>
    </source>
</evidence>
<evidence type="ECO:0000256" key="3">
    <source>
        <dbReference type="ARBA" id="ARBA00022475"/>
    </source>
</evidence>
<comment type="caution">
    <text evidence="13">The sequence shown here is derived from an EMBL/GenBank/DDBJ whole genome shotgun (WGS) entry which is preliminary data.</text>
</comment>
<dbReference type="GO" id="GO:0030253">
    <property type="term" value="P:protein secretion by the type I secretion system"/>
    <property type="evidence" value="ECO:0007669"/>
    <property type="project" value="InterPro"/>
</dbReference>
<dbReference type="SUPFAM" id="SSF90123">
    <property type="entry name" value="ABC transporter transmembrane region"/>
    <property type="match status" value="1"/>
</dbReference>
<dbReference type="GO" id="GO:0030256">
    <property type="term" value="C:type I protein secretion system complex"/>
    <property type="evidence" value="ECO:0007669"/>
    <property type="project" value="InterPro"/>
</dbReference>
<accession>A0A5B2TD03</accession>
<evidence type="ECO:0000256" key="4">
    <source>
        <dbReference type="ARBA" id="ARBA00022692"/>
    </source>
</evidence>
<dbReference type="EMBL" id="VUKA01000013">
    <property type="protein sequence ID" value="KAA2211953.1"/>
    <property type="molecule type" value="Genomic_DNA"/>
</dbReference>
<dbReference type="PROSITE" id="PS50893">
    <property type="entry name" value="ABC_TRANSPORTER_2"/>
    <property type="match status" value="1"/>
</dbReference>
<dbReference type="InterPro" id="IPR039421">
    <property type="entry name" value="Type_1_exporter"/>
</dbReference>
<evidence type="ECO:0000256" key="10">
    <source>
        <dbReference type="SAM" id="Phobius"/>
    </source>
</evidence>
<dbReference type="FunFam" id="3.40.50.300:FF:001444">
    <property type="entry name" value="ABC transporter ATP-binding protein"/>
    <property type="match status" value="1"/>
</dbReference>
<dbReference type="Pfam" id="PF00664">
    <property type="entry name" value="ABC_membrane"/>
    <property type="match status" value="1"/>
</dbReference>
<keyword evidence="5" id="KW-0547">Nucleotide-binding</keyword>
<feature type="region of interest" description="Disordered" evidence="9">
    <location>
        <begin position="568"/>
        <end position="593"/>
    </location>
</feature>
<dbReference type="PANTHER" id="PTHR24221:SF248">
    <property type="entry name" value="ABC TRANSPORTER TRANSMEMBRANE REGION"/>
    <property type="match status" value="1"/>
</dbReference>
<evidence type="ECO:0000256" key="2">
    <source>
        <dbReference type="ARBA" id="ARBA00022448"/>
    </source>
</evidence>
<dbReference type="OrthoDB" id="5288404at2"/>
<keyword evidence="6" id="KW-0067">ATP-binding</keyword>
<dbReference type="GO" id="GO:0016887">
    <property type="term" value="F:ATP hydrolysis activity"/>
    <property type="evidence" value="ECO:0007669"/>
    <property type="project" value="InterPro"/>
</dbReference>
<dbReference type="PROSITE" id="PS50929">
    <property type="entry name" value="ABC_TM1F"/>
    <property type="match status" value="1"/>
</dbReference>
<dbReference type="NCBIfam" id="TIGR01842">
    <property type="entry name" value="type_I_sec_PrtD"/>
    <property type="match status" value="1"/>
</dbReference>
<name>A0A5B2TD03_9PROT</name>
<gene>
    <name evidence="13" type="ORF">F0Q34_17455</name>
</gene>
<comment type="subcellular location">
    <subcellularLocation>
        <location evidence="1">Cell membrane</location>
        <topology evidence="1">Multi-pass membrane protein</topology>
    </subcellularLocation>
</comment>
<keyword evidence="14" id="KW-1185">Reference proteome</keyword>
<feature type="transmembrane region" description="Helical" evidence="10">
    <location>
        <begin position="63"/>
        <end position="84"/>
    </location>
</feature>
<keyword evidence="2" id="KW-0813">Transport</keyword>
<evidence type="ECO:0000259" key="12">
    <source>
        <dbReference type="PROSITE" id="PS50929"/>
    </source>
</evidence>
<evidence type="ECO:0000313" key="13">
    <source>
        <dbReference type="EMBL" id="KAA2211953.1"/>
    </source>
</evidence>
<dbReference type="InterPro" id="IPR011527">
    <property type="entry name" value="ABC1_TM_dom"/>
</dbReference>
<dbReference type="RefSeq" id="WP_149813534.1">
    <property type="nucleotide sequence ID" value="NZ_VUKA01000013.1"/>
</dbReference>
<evidence type="ECO:0000256" key="5">
    <source>
        <dbReference type="ARBA" id="ARBA00022741"/>
    </source>
</evidence>
<evidence type="ECO:0000256" key="6">
    <source>
        <dbReference type="ARBA" id="ARBA00022840"/>
    </source>
</evidence>
<dbReference type="SMART" id="SM00382">
    <property type="entry name" value="AAA"/>
    <property type="match status" value="1"/>
</dbReference>
<protein>
    <submittedName>
        <fullName evidence="13">Type I secretion system permease/ATPase</fullName>
    </submittedName>
</protein>
<dbReference type="InterPro" id="IPR010128">
    <property type="entry name" value="ATPase_T1SS_PrtD-like"/>
</dbReference>
<proteinExistence type="predicted"/>
<dbReference type="Gene3D" id="1.20.1560.10">
    <property type="entry name" value="ABC transporter type 1, transmembrane domain"/>
    <property type="match status" value="1"/>
</dbReference>
<dbReference type="InterPro" id="IPR036640">
    <property type="entry name" value="ABC1_TM_sf"/>
</dbReference>
<dbReference type="PROSITE" id="PS00211">
    <property type="entry name" value="ABC_TRANSPORTER_1"/>
    <property type="match status" value="1"/>
</dbReference>
<feature type="domain" description="ABC transporter" evidence="11">
    <location>
        <begin position="335"/>
        <end position="570"/>
    </location>
</feature>
<dbReference type="InterPro" id="IPR003439">
    <property type="entry name" value="ABC_transporter-like_ATP-bd"/>
</dbReference>
<dbReference type="AlphaFoldDB" id="A0A5B2TD03"/>
<dbReference type="Proteomes" id="UP000322110">
    <property type="component" value="Unassembled WGS sequence"/>
</dbReference>
<dbReference type="GO" id="GO:0005524">
    <property type="term" value="F:ATP binding"/>
    <property type="evidence" value="ECO:0007669"/>
    <property type="project" value="UniProtKB-KW"/>
</dbReference>
<dbReference type="GO" id="GO:0034040">
    <property type="term" value="F:ATPase-coupled lipid transmembrane transporter activity"/>
    <property type="evidence" value="ECO:0007669"/>
    <property type="project" value="TreeGrafter"/>
</dbReference>